<dbReference type="SMART" id="SM00028">
    <property type="entry name" value="TPR"/>
    <property type="match status" value="5"/>
</dbReference>
<dbReference type="Pfam" id="PF13181">
    <property type="entry name" value="TPR_8"/>
    <property type="match status" value="1"/>
</dbReference>
<dbReference type="SUPFAM" id="SSF48452">
    <property type="entry name" value="TPR-like"/>
    <property type="match status" value="2"/>
</dbReference>
<dbReference type="PANTHER" id="PTHR45586:SF1">
    <property type="entry name" value="LIPOPOLYSACCHARIDE ASSEMBLY PROTEIN B"/>
    <property type="match status" value="1"/>
</dbReference>
<keyword evidence="2 3" id="KW-0802">TPR repeat</keyword>
<dbReference type="PANTHER" id="PTHR45586">
    <property type="entry name" value="TPR REPEAT-CONTAINING PROTEIN PA4667"/>
    <property type="match status" value="1"/>
</dbReference>
<evidence type="ECO:0000256" key="2">
    <source>
        <dbReference type="ARBA" id="ARBA00022803"/>
    </source>
</evidence>
<dbReference type="EMBL" id="FOHT01000022">
    <property type="protein sequence ID" value="SET76091.1"/>
    <property type="molecule type" value="Genomic_DNA"/>
</dbReference>
<dbReference type="Pfam" id="PF13174">
    <property type="entry name" value="TPR_6"/>
    <property type="match status" value="1"/>
</dbReference>
<protein>
    <submittedName>
        <fullName evidence="4">Tetratricopeptide repeat-containing protein</fullName>
    </submittedName>
</protein>
<evidence type="ECO:0000313" key="5">
    <source>
        <dbReference type="Proteomes" id="UP000181981"/>
    </source>
</evidence>
<accession>A0A1I0GZY6</accession>
<dbReference type="InterPro" id="IPR011990">
    <property type="entry name" value="TPR-like_helical_dom_sf"/>
</dbReference>
<dbReference type="InterPro" id="IPR051012">
    <property type="entry name" value="CellSynth/LPSAsmb/PSIAsmb"/>
</dbReference>
<dbReference type="Gene3D" id="1.25.40.10">
    <property type="entry name" value="Tetratricopeptide repeat domain"/>
    <property type="match status" value="2"/>
</dbReference>
<dbReference type="PROSITE" id="PS50005">
    <property type="entry name" value="TPR"/>
    <property type="match status" value="1"/>
</dbReference>
<evidence type="ECO:0000256" key="1">
    <source>
        <dbReference type="ARBA" id="ARBA00022737"/>
    </source>
</evidence>
<keyword evidence="1" id="KW-0677">Repeat</keyword>
<organism evidence="4 5">
    <name type="scientific">Draconibacterium orientale</name>
    <dbReference type="NCBI Taxonomy" id="1168034"/>
    <lineage>
        <taxon>Bacteria</taxon>
        <taxon>Pseudomonadati</taxon>
        <taxon>Bacteroidota</taxon>
        <taxon>Bacteroidia</taxon>
        <taxon>Marinilabiliales</taxon>
        <taxon>Prolixibacteraceae</taxon>
        <taxon>Draconibacterium</taxon>
    </lineage>
</organism>
<evidence type="ECO:0000313" key="4">
    <source>
        <dbReference type="EMBL" id="SET76091.1"/>
    </source>
</evidence>
<sequence>MLFLYYKLKTMRQFIILLLLITGLNTGFAQQQRSEVQTKSSLAIRYYNAKDFEKAAPLLKEVYELTRNSTYFRYYINSLISLNEFAEAESELQREIKKQKTPRPEYYVHLGQVYKSQNRNEEALLMFQDAISKIPANRGAYLTTANSFLGWGEYGLARDTYLKGRATLPEESFNYELARSHLYLRDYTNMMEEYLNLLREDEKHLARVQSSLSSAMRLDIDDGLRDQFRGQVLKRIQAEPRIIGYNRLLIWFFLQEKKFSSALRQSVALDKRTGAEDGQIAQLGDMALRNKEYAQAQKAYEYLMDKGEETPYFSQAYARNIHAKYMEYTNEGGGNLEQGQALATDFENGLLYLSIGPATLNLVREYAHLLAFYLDDTEKAITVLEKGEKVPQLKPEELGLLKTEMADIYVYADDPWEAMLIYSQVIEANKKNSLGDEVKLKKAKLGYYMGNFSWAKAQLDVLKASTSKLTANDAMELSMLIGNNLNLDTTAVPLTMFAKADLRFFQNKSDEAMTILDGLAELYPYHSLVDNILFRKAKIEIDNQNYAMAAEYLQTIVTDFSYDLLGDDALYLLAEIYNYHLGQEEKAKELYKQMLTSYPGSVFTEESREKYRELRKVYPDKEPENKEGLFMRAIEEAEF</sequence>
<evidence type="ECO:0000256" key="3">
    <source>
        <dbReference type="PROSITE-ProRule" id="PRU00339"/>
    </source>
</evidence>
<feature type="repeat" description="TPR" evidence="3">
    <location>
        <begin position="104"/>
        <end position="137"/>
    </location>
</feature>
<gene>
    <name evidence="4" type="ORF">SAMN05444285_12252</name>
</gene>
<dbReference type="Proteomes" id="UP000181981">
    <property type="component" value="Unassembled WGS sequence"/>
</dbReference>
<dbReference type="InterPro" id="IPR019734">
    <property type="entry name" value="TPR_rpt"/>
</dbReference>
<name>A0A1I0GZY6_9BACT</name>
<dbReference type="AlphaFoldDB" id="A0A1I0GZY6"/>
<reference evidence="4 5" key="1">
    <citation type="submission" date="2016-10" db="EMBL/GenBank/DDBJ databases">
        <authorList>
            <person name="de Groot N.N."/>
        </authorList>
    </citation>
    <scope>NUCLEOTIDE SEQUENCE [LARGE SCALE GENOMIC DNA]</scope>
    <source>
        <strain evidence="4 5">DSM 25947</strain>
    </source>
</reference>
<proteinExistence type="predicted"/>